<feature type="binding site" evidence="9">
    <location>
        <position position="118"/>
    </location>
    <ligand>
        <name>S-adenosyl-L-methionine</name>
        <dbReference type="ChEBI" id="CHEBI:59789"/>
    </ligand>
</feature>
<dbReference type="InterPro" id="IPR029063">
    <property type="entry name" value="SAM-dependent_MTases_sf"/>
</dbReference>
<name>A0A4R5NLM7_9LACO</name>
<feature type="binding site" evidence="9">
    <location>
        <position position="122"/>
    </location>
    <ligand>
        <name>substrate</name>
    </ligand>
</feature>
<evidence type="ECO:0000256" key="1">
    <source>
        <dbReference type="ARBA" id="ARBA00000142"/>
    </source>
</evidence>
<dbReference type="EC" id="2.1.1.33" evidence="9"/>
<proteinExistence type="inferred from homology"/>
<dbReference type="SUPFAM" id="SSF53335">
    <property type="entry name" value="S-adenosyl-L-methionine-dependent methyltransferases"/>
    <property type="match status" value="1"/>
</dbReference>
<feature type="binding site" evidence="9">
    <location>
        <position position="96"/>
    </location>
    <ligand>
        <name>S-adenosyl-L-methionine</name>
        <dbReference type="ChEBI" id="CHEBI:59789"/>
    </ligand>
</feature>
<comment type="function">
    <text evidence="2 9">Catalyzes the formation of N(7)-methylguanine at position 46 (m7G46) in tRNA.</text>
</comment>
<keyword evidence="3 9" id="KW-0489">Methyltransferase</keyword>
<dbReference type="Proteomes" id="UP000294854">
    <property type="component" value="Unassembled WGS sequence"/>
</dbReference>
<dbReference type="Pfam" id="PF02390">
    <property type="entry name" value="Methyltransf_4"/>
    <property type="match status" value="1"/>
</dbReference>
<evidence type="ECO:0000256" key="4">
    <source>
        <dbReference type="ARBA" id="ARBA00022679"/>
    </source>
</evidence>
<evidence type="ECO:0000256" key="6">
    <source>
        <dbReference type="ARBA" id="ARBA00022694"/>
    </source>
</evidence>
<dbReference type="NCBIfam" id="NF001080">
    <property type="entry name" value="PRK00121.2-2"/>
    <property type="match status" value="1"/>
</dbReference>
<organism evidence="10 11">
    <name type="scientific">Secundilactobacillus malefermentans</name>
    <dbReference type="NCBI Taxonomy" id="176292"/>
    <lineage>
        <taxon>Bacteria</taxon>
        <taxon>Bacillati</taxon>
        <taxon>Bacillota</taxon>
        <taxon>Bacilli</taxon>
        <taxon>Lactobacillales</taxon>
        <taxon>Lactobacillaceae</taxon>
        <taxon>Secundilactobacillus</taxon>
    </lineage>
</organism>
<dbReference type="RefSeq" id="WP_010619977.1">
    <property type="nucleotide sequence ID" value="NZ_CP042371.1"/>
</dbReference>
<dbReference type="AlphaFoldDB" id="A0A4R5NLM7"/>
<keyword evidence="6 9" id="KW-0819">tRNA processing</keyword>
<dbReference type="NCBIfam" id="TIGR00091">
    <property type="entry name" value="tRNA (guanosine(46)-N7)-methyltransferase TrmB"/>
    <property type="match status" value="1"/>
</dbReference>
<dbReference type="PROSITE" id="PS51625">
    <property type="entry name" value="SAM_MT_TRMB"/>
    <property type="match status" value="1"/>
</dbReference>
<dbReference type="GO" id="GO:0043527">
    <property type="term" value="C:tRNA methyltransferase complex"/>
    <property type="evidence" value="ECO:0007669"/>
    <property type="project" value="TreeGrafter"/>
</dbReference>
<dbReference type="OrthoDB" id="9802090at2"/>
<keyword evidence="11" id="KW-1185">Reference proteome</keyword>
<dbReference type="InterPro" id="IPR055361">
    <property type="entry name" value="tRNA_methyltr_TrmB_bact"/>
</dbReference>
<evidence type="ECO:0000256" key="2">
    <source>
        <dbReference type="ARBA" id="ARBA00003015"/>
    </source>
</evidence>
<keyword evidence="4 9" id="KW-0808">Transferase</keyword>
<dbReference type="EMBL" id="PUFO01000063">
    <property type="protein sequence ID" value="TDG75873.1"/>
    <property type="molecule type" value="Genomic_DNA"/>
</dbReference>
<dbReference type="FunFam" id="3.40.50.150:FF:000035">
    <property type="entry name" value="tRNA (guanine-N(7)-)-methyltransferase"/>
    <property type="match status" value="1"/>
</dbReference>
<feature type="binding site" evidence="9">
    <location>
        <position position="69"/>
    </location>
    <ligand>
        <name>S-adenosyl-L-methionine</name>
        <dbReference type="ChEBI" id="CHEBI:59789"/>
    </ligand>
</feature>
<accession>A0A4R5NLM7</accession>
<dbReference type="Gene3D" id="3.40.50.150">
    <property type="entry name" value="Vaccinia Virus protein VP39"/>
    <property type="match status" value="1"/>
</dbReference>
<dbReference type="PANTHER" id="PTHR23417:SF14">
    <property type="entry name" value="PENTACOTRIPEPTIDE-REPEAT REGION OF PRORP DOMAIN-CONTAINING PROTEIN"/>
    <property type="match status" value="1"/>
</dbReference>
<comment type="pathway">
    <text evidence="7 9">tRNA modification; N(7)-methylguanine-tRNA biosynthesis.</text>
</comment>
<comment type="caution">
    <text evidence="10">The sequence shown here is derived from an EMBL/GenBank/DDBJ whole genome shotgun (WGS) entry which is preliminary data.</text>
</comment>
<sequence>MRVRKKPWADSYIKDHADLIVIEPKDHIGKWQNRFKAVQPIQVEIGIGKGQFIIEMAKRHPEVNFLGIEIQESVIAVALRKVVESGLTNVQLVETDGADVDELFGEGEVSQLYLNFSDPWPKTRHIKRRLTSPGFLATYLKVLKPEGRIQFKTDNRQLFEYSLTSFNNFGFTFEGVWLDLHKSDQNEDNVETEYEEKFSKKGPIYELVAYFALKK</sequence>
<evidence type="ECO:0000256" key="9">
    <source>
        <dbReference type="HAMAP-Rule" id="MF_01057"/>
    </source>
</evidence>
<feature type="binding site" evidence="9">
    <location>
        <position position="44"/>
    </location>
    <ligand>
        <name>S-adenosyl-L-methionine</name>
        <dbReference type="ChEBI" id="CHEBI:59789"/>
    </ligand>
</feature>
<dbReference type="PANTHER" id="PTHR23417">
    <property type="entry name" value="3-DEOXY-D-MANNO-OCTULOSONIC-ACID TRANSFERASE/TRNA GUANINE-N 7 - -METHYLTRANSFERASE"/>
    <property type="match status" value="1"/>
</dbReference>
<dbReference type="UniPathway" id="UPA00989"/>
<dbReference type="CDD" id="cd02440">
    <property type="entry name" value="AdoMet_MTases"/>
    <property type="match status" value="1"/>
</dbReference>
<evidence type="ECO:0000256" key="8">
    <source>
        <dbReference type="ARBA" id="ARBA00060767"/>
    </source>
</evidence>
<dbReference type="STRING" id="1122149.FD44_GL000694"/>
<dbReference type="InterPro" id="IPR003358">
    <property type="entry name" value="tRNA_(Gua-N-7)_MeTrfase_Trmb"/>
</dbReference>
<feature type="binding site" evidence="9">
    <location>
        <begin position="192"/>
        <end position="195"/>
    </location>
    <ligand>
        <name>substrate</name>
    </ligand>
</feature>
<evidence type="ECO:0000256" key="3">
    <source>
        <dbReference type="ARBA" id="ARBA00022603"/>
    </source>
</evidence>
<comment type="similarity">
    <text evidence="8 9">Belongs to the class I-like SAM-binding methyltransferase superfamily. TrmB family.</text>
</comment>
<feature type="binding site" evidence="9">
    <location>
        <position position="154"/>
    </location>
    <ligand>
        <name>substrate</name>
    </ligand>
</feature>
<comment type="catalytic activity">
    <reaction evidence="1 9">
        <text>guanosine(46) in tRNA + S-adenosyl-L-methionine = N(7)-methylguanosine(46) in tRNA + S-adenosyl-L-homocysteine</text>
        <dbReference type="Rhea" id="RHEA:42708"/>
        <dbReference type="Rhea" id="RHEA-COMP:10188"/>
        <dbReference type="Rhea" id="RHEA-COMP:10189"/>
        <dbReference type="ChEBI" id="CHEBI:57856"/>
        <dbReference type="ChEBI" id="CHEBI:59789"/>
        <dbReference type="ChEBI" id="CHEBI:74269"/>
        <dbReference type="ChEBI" id="CHEBI:74480"/>
        <dbReference type="EC" id="2.1.1.33"/>
    </reaction>
</comment>
<keyword evidence="5 9" id="KW-0949">S-adenosyl-L-methionine</keyword>
<protein>
    <recommendedName>
        <fullName evidence="9">tRNA (guanine-N(7)-)-methyltransferase</fullName>
        <ecNumber evidence="9">2.1.1.33</ecNumber>
    </recommendedName>
    <alternativeName>
        <fullName evidence="9">tRNA (guanine(46)-N(7))-methyltransferase</fullName>
    </alternativeName>
    <alternativeName>
        <fullName evidence="9">tRNA(m7G46)-methyltransferase</fullName>
    </alternativeName>
</protein>
<evidence type="ECO:0000256" key="5">
    <source>
        <dbReference type="ARBA" id="ARBA00022691"/>
    </source>
</evidence>
<evidence type="ECO:0000256" key="7">
    <source>
        <dbReference type="ARBA" id="ARBA00060552"/>
    </source>
</evidence>
<gene>
    <name evidence="9" type="primary">trmB</name>
    <name evidence="10" type="ORF">C5L31_000649</name>
</gene>
<comment type="caution">
    <text evidence="9">Lacks conserved residue(s) required for the propagation of feature annotation.</text>
</comment>
<evidence type="ECO:0000313" key="11">
    <source>
        <dbReference type="Proteomes" id="UP000294854"/>
    </source>
</evidence>
<dbReference type="HAMAP" id="MF_01057">
    <property type="entry name" value="tRNA_methyltr_TrmB"/>
    <property type="match status" value="1"/>
</dbReference>
<reference evidence="10 11" key="1">
    <citation type="journal article" date="2019" name="Appl. Microbiol. Biotechnol.">
        <title>Uncovering carbohydrate metabolism through a genotype-phenotype association study of 56 lactic acid bacteria genomes.</title>
        <authorList>
            <person name="Buron-Moles G."/>
            <person name="Chailyan A."/>
            <person name="Dolejs I."/>
            <person name="Forster J."/>
            <person name="Miks M.H."/>
        </authorList>
    </citation>
    <scope>NUCLEOTIDE SEQUENCE [LARGE SCALE GENOMIC DNA]</scope>
    <source>
        <strain evidence="10 11">ATCC 49373</strain>
    </source>
</reference>
<evidence type="ECO:0000313" key="10">
    <source>
        <dbReference type="EMBL" id="TDG75873.1"/>
    </source>
</evidence>
<dbReference type="GO" id="GO:0008176">
    <property type="term" value="F:tRNA (guanine(46)-N7)-methyltransferase activity"/>
    <property type="evidence" value="ECO:0007669"/>
    <property type="project" value="UniProtKB-UniRule"/>
</dbReference>